<dbReference type="InterPro" id="IPR017871">
    <property type="entry name" value="ABC_transporter-like_CS"/>
</dbReference>
<evidence type="ECO:0000256" key="3">
    <source>
        <dbReference type="ARBA" id="ARBA00022723"/>
    </source>
</evidence>
<evidence type="ECO:0000256" key="16">
    <source>
        <dbReference type="ARBA" id="ARBA00042156"/>
    </source>
</evidence>
<comment type="similarity">
    <text evidence="14">Belongs to the ABC transporter superfamily. UvrA family.</text>
</comment>
<dbReference type="GO" id="GO:0005737">
    <property type="term" value="C:cytoplasm"/>
    <property type="evidence" value="ECO:0007669"/>
    <property type="project" value="UniProtKB-SubCell"/>
</dbReference>
<dbReference type="Pfam" id="PF17755">
    <property type="entry name" value="UvrA_DNA-bind"/>
    <property type="match status" value="1"/>
</dbReference>
<dbReference type="InterPro" id="IPR041552">
    <property type="entry name" value="UvrA_DNA-bd"/>
</dbReference>
<dbReference type="SUPFAM" id="SSF52540">
    <property type="entry name" value="P-loop containing nucleoside triphosphate hydrolases"/>
    <property type="match status" value="2"/>
</dbReference>
<evidence type="ECO:0000256" key="8">
    <source>
        <dbReference type="ARBA" id="ARBA00022771"/>
    </source>
</evidence>
<evidence type="ECO:0000256" key="10">
    <source>
        <dbReference type="ARBA" id="ARBA00022840"/>
    </source>
</evidence>
<dbReference type="GO" id="GO:0008270">
    <property type="term" value="F:zinc ion binding"/>
    <property type="evidence" value="ECO:0007669"/>
    <property type="project" value="UniProtKB-KW"/>
</dbReference>
<dbReference type="Pfam" id="PF17760">
    <property type="entry name" value="UvrA_inter"/>
    <property type="match status" value="1"/>
</dbReference>
<gene>
    <name evidence="18" type="primary">uvrA</name>
    <name evidence="18" type="ORF">ENJ96_08945</name>
</gene>
<reference evidence="18" key="1">
    <citation type="journal article" date="2020" name="mSystems">
        <title>Genome- and Community-Level Interaction Insights into Carbon Utilization and Element Cycling Functions of Hydrothermarchaeota in Hydrothermal Sediment.</title>
        <authorList>
            <person name="Zhou Z."/>
            <person name="Liu Y."/>
            <person name="Xu W."/>
            <person name="Pan J."/>
            <person name="Luo Z.H."/>
            <person name="Li M."/>
        </authorList>
    </citation>
    <scope>NUCLEOTIDE SEQUENCE [LARGE SCALE GENOMIC DNA]</scope>
    <source>
        <strain evidence="18">HyVt-533</strain>
    </source>
</reference>
<sequence>MAKIKLYKIRHHNLKGFDLEIPLYTVNVVTGVSGAGKSTLVFDVLYAEGQRRYVETFSTYLRQYLERLPRPQVESIEAIPPAIAIGQTNPVKSSRSTVGTLTEITNFAKMLWARAARPYCPLCGQEIFQADPRSAAQKLLDLASGKAAVITAPLRAEKDPRLLQKGLLQAGFFRIFLQDRVCDLEEVSEIPEEVEIVIDRLRLEPSALARIEEAFEQGFKLAQEVRVHLPYGKELRFTNQCFCPYCGFRFPQKTPNLFSFNSPLGACPECRGFGRVMDIDWDLVIPDPRKSLAEGAITLLTMPSFWEDEEELLAYCRQKGIPLDKPWQDLPEEVRQKILYGDGRWYGIKGIFDWLEKKKYKAHVRILLARYRAYLTCSACQGRRFRPETLLFKFEGLDIASFYALDVKRARRFMEKAATCHYDRATSLLIQELVRRLTYLDEVGLSYLSLDRQSRTLSGGEVARALLTRALSSELVETLYLFDEPTTGLHPRDTARIISLLRELAQKQNTVIVVEHDPEIILAAENVIDLGPGAGEKGGALLFYGPPEQLLATETPTAQALRRLKQKQRIEPLSEPSGDFLTVLSAEENNLKGITVSFPLKTLSVITGVSGSGKSTLLELIIYRGLKRQKGEVTEPPGRFGGFEGAEKINQVVLIDQSPLAKSPRANPATYLKVYDLIRKIFAAKPLAQERGLTATAFSFNSPAGQCPHCGGLGVEVVEMQFLSDLYLPCPVCRGQRFRKEVLDVRHRGKNIAEVLDLTIDEAASFFAGHQEIKRRLEAAQAVGLGYLRLGQPLAQLSGGEAQRLKIAKYLFLEKGAGHLFLLDEPTVGLHLADIEKLILALKGLIEAGNTVIVVEHHLELVRRAGWVVDLGPEGGEAGGELLYQGPPYGLLEINTPTAEWFKKYLAGKLI</sequence>
<dbReference type="InterPro" id="IPR003439">
    <property type="entry name" value="ABC_transporter-like_ATP-bd"/>
</dbReference>
<dbReference type="GO" id="GO:0004518">
    <property type="term" value="F:nuclease activity"/>
    <property type="evidence" value="ECO:0007669"/>
    <property type="project" value="UniProtKB-KW"/>
</dbReference>
<organism evidence="18">
    <name type="scientific">Thermodesulfatator atlanticus</name>
    <dbReference type="NCBI Taxonomy" id="501497"/>
    <lineage>
        <taxon>Bacteria</taxon>
        <taxon>Pseudomonadati</taxon>
        <taxon>Thermodesulfobacteriota</taxon>
        <taxon>Thermodesulfobacteria</taxon>
        <taxon>Thermodesulfobacteriales</taxon>
        <taxon>Thermodesulfatatoraceae</taxon>
        <taxon>Thermodesulfatator</taxon>
    </lineage>
</organism>
<evidence type="ECO:0000256" key="2">
    <source>
        <dbReference type="ARBA" id="ARBA00022490"/>
    </source>
</evidence>
<dbReference type="Gene3D" id="3.30.1490.20">
    <property type="entry name" value="ATP-grasp fold, A domain"/>
    <property type="match status" value="1"/>
</dbReference>
<dbReference type="AlphaFoldDB" id="A0A7V5P164"/>
<keyword evidence="2" id="KW-0963">Cytoplasm</keyword>
<accession>A0A7V5P164</accession>
<keyword evidence="12" id="KW-0238">DNA-binding</keyword>
<dbReference type="InterPro" id="IPR004602">
    <property type="entry name" value="UvrA"/>
</dbReference>
<keyword evidence="7" id="KW-0228">DNA excision</keyword>
<dbReference type="Gene3D" id="1.20.1580.10">
    <property type="entry name" value="ABC transporter ATPase like domain"/>
    <property type="match status" value="2"/>
</dbReference>
<feature type="domain" description="ABC transporter" evidence="17">
    <location>
        <begin position="568"/>
        <end position="896"/>
    </location>
</feature>
<dbReference type="EMBL" id="DROK01000265">
    <property type="protein sequence ID" value="HHI97960.1"/>
    <property type="molecule type" value="Genomic_DNA"/>
</dbReference>
<evidence type="ECO:0000256" key="12">
    <source>
        <dbReference type="ARBA" id="ARBA00023125"/>
    </source>
</evidence>
<evidence type="ECO:0000256" key="7">
    <source>
        <dbReference type="ARBA" id="ARBA00022769"/>
    </source>
</evidence>
<keyword evidence="5" id="KW-0547">Nucleotide-binding</keyword>
<dbReference type="Gene3D" id="1.10.8.280">
    <property type="entry name" value="ABC transporter ATPase domain-like"/>
    <property type="match status" value="1"/>
</dbReference>
<dbReference type="InterPro" id="IPR041102">
    <property type="entry name" value="UvrA_inter"/>
</dbReference>
<evidence type="ECO:0000256" key="14">
    <source>
        <dbReference type="ARBA" id="ARBA00038000"/>
    </source>
</evidence>
<evidence type="ECO:0000313" key="18">
    <source>
        <dbReference type="EMBL" id="HHI97960.1"/>
    </source>
</evidence>
<comment type="caution">
    <text evidence="18">The sequence shown here is derived from an EMBL/GenBank/DDBJ whole genome shotgun (WGS) entry which is preliminary data.</text>
</comment>
<comment type="subcellular location">
    <subcellularLocation>
        <location evidence="1">Cytoplasm</location>
    </subcellularLocation>
</comment>
<dbReference type="GO" id="GO:0009380">
    <property type="term" value="C:excinuclease repair complex"/>
    <property type="evidence" value="ECO:0007669"/>
    <property type="project" value="InterPro"/>
</dbReference>
<dbReference type="PANTHER" id="PTHR43152:SF3">
    <property type="entry name" value="UVRABC SYSTEM PROTEIN A"/>
    <property type="match status" value="1"/>
</dbReference>
<name>A0A7V5P164_9BACT</name>
<evidence type="ECO:0000256" key="4">
    <source>
        <dbReference type="ARBA" id="ARBA00022737"/>
    </source>
</evidence>
<dbReference type="InterPro" id="IPR003959">
    <property type="entry name" value="ATPase_AAA_core"/>
</dbReference>
<keyword evidence="6" id="KW-0227">DNA damage</keyword>
<keyword evidence="11" id="KW-0267">Excision nuclease</keyword>
<evidence type="ECO:0000256" key="15">
    <source>
        <dbReference type="ARBA" id="ARBA00039316"/>
    </source>
</evidence>
<dbReference type="Proteomes" id="UP000886101">
    <property type="component" value="Unassembled WGS sequence"/>
</dbReference>
<keyword evidence="3" id="KW-0479">Metal-binding</keyword>
<keyword evidence="9" id="KW-0862">Zinc</keyword>
<proteinExistence type="inferred from homology"/>
<evidence type="ECO:0000256" key="1">
    <source>
        <dbReference type="ARBA" id="ARBA00004496"/>
    </source>
</evidence>
<evidence type="ECO:0000256" key="6">
    <source>
        <dbReference type="ARBA" id="ARBA00022763"/>
    </source>
</evidence>
<evidence type="ECO:0000256" key="11">
    <source>
        <dbReference type="ARBA" id="ARBA00022881"/>
    </source>
</evidence>
<evidence type="ECO:0000256" key="13">
    <source>
        <dbReference type="ARBA" id="ARBA00023204"/>
    </source>
</evidence>
<dbReference type="PROSITE" id="PS50893">
    <property type="entry name" value="ABC_TRANSPORTER_2"/>
    <property type="match status" value="1"/>
</dbReference>
<dbReference type="Pfam" id="PF13304">
    <property type="entry name" value="AAA_21"/>
    <property type="match status" value="1"/>
</dbReference>
<dbReference type="GO" id="GO:0006289">
    <property type="term" value="P:nucleotide-excision repair"/>
    <property type="evidence" value="ECO:0007669"/>
    <property type="project" value="InterPro"/>
</dbReference>
<evidence type="ECO:0000256" key="9">
    <source>
        <dbReference type="ARBA" id="ARBA00022833"/>
    </source>
</evidence>
<evidence type="ECO:0000259" key="17">
    <source>
        <dbReference type="PROSITE" id="PS50893"/>
    </source>
</evidence>
<protein>
    <recommendedName>
        <fullName evidence="15">UvrABC system protein A</fullName>
    </recommendedName>
    <alternativeName>
        <fullName evidence="16">Excinuclease ABC subunit A</fullName>
    </alternativeName>
</protein>
<keyword evidence="8" id="KW-0863">Zinc-finger</keyword>
<dbReference type="GO" id="GO:0003677">
    <property type="term" value="F:DNA binding"/>
    <property type="evidence" value="ECO:0007669"/>
    <property type="project" value="UniProtKB-KW"/>
</dbReference>
<keyword evidence="13" id="KW-0234">DNA repair</keyword>
<keyword evidence="4" id="KW-0677">Repeat</keyword>
<dbReference type="GO" id="GO:0016887">
    <property type="term" value="F:ATP hydrolysis activity"/>
    <property type="evidence" value="ECO:0007669"/>
    <property type="project" value="InterPro"/>
</dbReference>
<dbReference type="Gene3D" id="3.40.50.300">
    <property type="entry name" value="P-loop containing nucleotide triphosphate hydrolases"/>
    <property type="match status" value="2"/>
</dbReference>
<dbReference type="NCBIfam" id="TIGR00630">
    <property type="entry name" value="uvra"/>
    <property type="match status" value="1"/>
</dbReference>
<dbReference type="GO" id="GO:0005524">
    <property type="term" value="F:ATP binding"/>
    <property type="evidence" value="ECO:0007669"/>
    <property type="project" value="UniProtKB-KW"/>
</dbReference>
<dbReference type="InterPro" id="IPR027417">
    <property type="entry name" value="P-loop_NTPase"/>
</dbReference>
<dbReference type="PANTHER" id="PTHR43152">
    <property type="entry name" value="UVRABC SYSTEM PROTEIN A"/>
    <property type="match status" value="1"/>
</dbReference>
<keyword evidence="10" id="KW-0067">ATP-binding</keyword>
<dbReference type="PROSITE" id="PS00211">
    <property type="entry name" value="ABC_TRANSPORTER_1"/>
    <property type="match status" value="1"/>
</dbReference>
<evidence type="ECO:0000256" key="5">
    <source>
        <dbReference type="ARBA" id="ARBA00022741"/>
    </source>
</evidence>
<dbReference type="InterPro" id="IPR013815">
    <property type="entry name" value="ATP_grasp_subdomain_1"/>
</dbReference>